<keyword evidence="2" id="KW-0325">Glycoprotein</keyword>
<dbReference type="PROSITE" id="PS50927">
    <property type="entry name" value="BULB_LECTIN"/>
    <property type="match status" value="1"/>
</dbReference>
<name>A0ABC8UJX2_9AQUA</name>
<feature type="domain" description="Apple" evidence="5">
    <location>
        <begin position="59"/>
        <end position="148"/>
    </location>
</feature>
<feature type="domain" description="Bulb-type lectin" evidence="4">
    <location>
        <begin position="1"/>
        <end position="51"/>
    </location>
</feature>
<dbReference type="InterPro" id="IPR003609">
    <property type="entry name" value="Pan_app"/>
</dbReference>
<dbReference type="CDD" id="cd01098">
    <property type="entry name" value="PAN_AP_plant"/>
    <property type="match status" value="1"/>
</dbReference>
<dbReference type="EMBL" id="CAUOFW020007980">
    <property type="protein sequence ID" value="CAK9181283.1"/>
    <property type="molecule type" value="Genomic_DNA"/>
</dbReference>
<dbReference type="InterPro" id="IPR001480">
    <property type="entry name" value="Bulb-type_lectin_dom"/>
</dbReference>
<evidence type="ECO:0000313" key="6">
    <source>
        <dbReference type="EMBL" id="CAK9181283.1"/>
    </source>
</evidence>
<dbReference type="SUPFAM" id="SSF51110">
    <property type="entry name" value="alpha-D-mannose-specific plant lectins"/>
    <property type="match status" value="1"/>
</dbReference>
<dbReference type="AlphaFoldDB" id="A0ABC8UJX2"/>
<protein>
    <submittedName>
        <fullName evidence="6">Uncharacterized protein</fullName>
    </submittedName>
</protein>
<dbReference type="PANTHER" id="PTHR32444:SF158">
    <property type="entry name" value="RECEPTOR-LIKE SERINE_THREONINE-PROTEIN KINASE"/>
    <property type="match status" value="1"/>
</dbReference>
<evidence type="ECO:0000256" key="1">
    <source>
        <dbReference type="ARBA" id="ARBA00022729"/>
    </source>
</evidence>
<feature type="transmembrane region" description="Helical" evidence="3">
    <location>
        <begin position="162"/>
        <end position="181"/>
    </location>
</feature>
<evidence type="ECO:0000256" key="2">
    <source>
        <dbReference type="ARBA" id="ARBA00023180"/>
    </source>
</evidence>
<keyword evidence="1" id="KW-0732">Signal</keyword>
<proteinExistence type="predicted"/>
<keyword evidence="3" id="KW-0812">Transmembrane</keyword>
<dbReference type="SMART" id="SM00473">
    <property type="entry name" value="PAN_AP"/>
    <property type="match status" value="1"/>
</dbReference>
<keyword evidence="7" id="KW-1185">Reference proteome</keyword>
<organism evidence="6 7">
    <name type="scientific">Ilex paraguariensis</name>
    <name type="common">yerba mate</name>
    <dbReference type="NCBI Taxonomy" id="185542"/>
    <lineage>
        <taxon>Eukaryota</taxon>
        <taxon>Viridiplantae</taxon>
        <taxon>Streptophyta</taxon>
        <taxon>Embryophyta</taxon>
        <taxon>Tracheophyta</taxon>
        <taxon>Spermatophyta</taxon>
        <taxon>Magnoliopsida</taxon>
        <taxon>eudicotyledons</taxon>
        <taxon>Gunneridae</taxon>
        <taxon>Pentapetalae</taxon>
        <taxon>asterids</taxon>
        <taxon>campanulids</taxon>
        <taxon>Aquifoliales</taxon>
        <taxon>Aquifoliaceae</taxon>
        <taxon>Ilex</taxon>
    </lineage>
</organism>
<sequence length="184" mass="20167">MIITTTTNRTRIIWSSNSSKIVASKPILQLLDTGNLVVKNEFDDNSGGSYIWQSFDHPCDTLIPGMKLGWNLRTGQEWFSRLKLPDTSYFLVNKTAVNPVECKEACLSNCSCVAYAKTEVSGCVVWFGDLLDIRVYNEGGQDLYIRMAASELGSSNKSKRTAVIASVSVVSGIILLGLISWSSG</sequence>
<dbReference type="PROSITE" id="PS50948">
    <property type="entry name" value="PAN"/>
    <property type="match status" value="1"/>
</dbReference>
<evidence type="ECO:0000256" key="3">
    <source>
        <dbReference type="SAM" id="Phobius"/>
    </source>
</evidence>
<dbReference type="Pfam" id="PF08276">
    <property type="entry name" value="PAN_2"/>
    <property type="match status" value="1"/>
</dbReference>
<dbReference type="Proteomes" id="UP001642360">
    <property type="component" value="Unassembled WGS sequence"/>
</dbReference>
<gene>
    <name evidence="6" type="ORF">ILEXP_LOCUS51336</name>
</gene>
<evidence type="ECO:0000259" key="5">
    <source>
        <dbReference type="PROSITE" id="PS50948"/>
    </source>
</evidence>
<accession>A0ABC8UJX2</accession>
<reference evidence="6 7" key="1">
    <citation type="submission" date="2024-02" db="EMBL/GenBank/DDBJ databases">
        <authorList>
            <person name="Vignale AGUSTIN F."/>
            <person name="Sosa J E."/>
            <person name="Modenutti C."/>
        </authorList>
    </citation>
    <scope>NUCLEOTIDE SEQUENCE [LARGE SCALE GENOMIC DNA]</scope>
</reference>
<keyword evidence="3" id="KW-1133">Transmembrane helix</keyword>
<dbReference type="Pfam" id="PF01453">
    <property type="entry name" value="B_lectin"/>
    <property type="match status" value="1"/>
</dbReference>
<dbReference type="PANTHER" id="PTHR32444">
    <property type="entry name" value="BULB-TYPE LECTIN DOMAIN-CONTAINING PROTEIN"/>
    <property type="match status" value="1"/>
</dbReference>
<dbReference type="Gene3D" id="2.90.10.10">
    <property type="entry name" value="Bulb-type lectin domain"/>
    <property type="match status" value="1"/>
</dbReference>
<dbReference type="InterPro" id="IPR036426">
    <property type="entry name" value="Bulb-type_lectin_dom_sf"/>
</dbReference>
<evidence type="ECO:0000313" key="7">
    <source>
        <dbReference type="Proteomes" id="UP001642360"/>
    </source>
</evidence>
<keyword evidence="3" id="KW-0472">Membrane</keyword>
<evidence type="ECO:0000259" key="4">
    <source>
        <dbReference type="PROSITE" id="PS50927"/>
    </source>
</evidence>
<comment type="caution">
    <text evidence="6">The sequence shown here is derived from an EMBL/GenBank/DDBJ whole genome shotgun (WGS) entry which is preliminary data.</text>
</comment>